<keyword evidence="1" id="KW-0732">Signal</keyword>
<comment type="caution">
    <text evidence="2">The sequence shown here is derived from an EMBL/GenBank/DDBJ whole genome shotgun (WGS) entry which is preliminary data.</text>
</comment>
<keyword evidence="3" id="KW-1185">Reference proteome</keyword>
<gene>
    <name evidence="2" type="ORF">E5355_08525</name>
</gene>
<dbReference type="EMBL" id="SRYZ01000015">
    <property type="protein sequence ID" value="TGY06579.1"/>
    <property type="molecule type" value="Genomic_DNA"/>
</dbReference>
<evidence type="ECO:0000256" key="1">
    <source>
        <dbReference type="SAM" id="SignalP"/>
    </source>
</evidence>
<sequence>MKRKFLVVFMLSCCMANPAVLYAQEQSVQHLKSEKNVTSLSDGSLHFETEDSLRKKKPRVAVGTNLLSWIGFRPDLSYTTYGGNVYAEYYWGKRYSLKGTFAYCEHSYKGGNRFQGFTSYVLEPRFWLKKDEVYKGFFVGVYGQIGDFNDRIPEANHTGHFHSEGVSAGYLQPVWKGLAVELNVRAGYRHSDVKKYVLNEKGDRCLCRKFKRDEFVLTGFCLNLLYRF</sequence>
<reference evidence="2 3" key="1">
    <citation type="submission" date="2019-04" db="EMBL/GenBank/DDBJ databases">
        <title>Microbes associate with the intestines of laboratory mice.</title>
        <authorList>
            <person name="Navarre W."/>
            <person name="Wong E."/>
            <person name="Huang K."/>
            <person name="Tropini C."/>
            <person name="Ng K."/>
            <person name="Yu B."/>
        </authorList>
    </citation>
    <scope>NUCLEOTIDE SEQUENCE [LARGE SCALE GENOMIC DNA]</scope>
    <source>
        <strain evidence="2 3">NM69_E16B</strain>
    </source>
</reference>
<evidence type="ECO:0000313" key="2">
    <source>
        <dbReference type="EMBL" id="TGY06579.1"/>
    </source>
</evidence>
<accession>A0A4S2AYB2</accession>
<dbReference type="Pfam" id="PF12099">
    <property type="entry name" value="DUF3575"/>
    <property type="match status" value="1"/>
</dbReference>
<feature type="signal peptide" evidence="1">
    <location>
        <begin position="1"/>
        <end position="23"/>
    </location>
</feature>
<feature type="chain" id="PRO_5021032793" evidence="1">
    <location>
        <begin position="24"/>
        <end position="228"/>
    </location>
</feature>
<dbReference type="InterPro" id="IPR021958">
    <property type="entry name" value="DUF3575"/>
</dbReference>
<name>A0A4S2AYB2_9BACE</name>
<dbReference type="RefSeq" id="WP_136010007.1">
    <property type="nucleotide sequence ID" value="NZ_SRYZ01000015.1"/>
</dbReference>
<protein>
    <submittedName>
        <fullName evidence="2">DUF3575 domain-containing protein</fullName>
    </submittedName>
</protein>
<organism evidence="2 3">
    <name type="scientific">Bacteroides muris</name>
    <name type="common">ex Afrizal et al. 2022</name>
    <dbReference type="NCBI Taxonomy" id="2516960"/>
    <lineage>
        <taxon>Bacteria</taxon>
        <taxon>Pseudomonadati</taxon>
        <taxon>Bacteroidota</taxon>
        <taxon>Bacteroidia</taxon>
        <taxon>Bacteroidales</taxon>
        <taxon>Bacteroidaceae</taxon>
        <taxon>Bacteroides</taxon>
    </lineage>
</organism>
<evidence type="ECO:0000313" key="3">
    <source>
        <dbReference type="Proteomes" id="UP000310532"/>
    </source>
</evidence>
<proteinExistence type="predicted"/>
<dbReference type="Proteomes" id="UP000310532">
    <property type="component" value="Unassembled WGS sequence"/>
</dbReference>
<dbReference type="AlphaFoldDB" id="A0A4S2AYB2"/>